<evidence type="ECO:0000313" key="1">
    <source>
        <dbReference type="EMBL" id="BBB15077.1"/>
    </source>
</evidence>
<protein>
    <submittedName>
        <fullName evidence="1">Uncharacterized protein</fullName>
    </submittedName>
</protein>
<keyword evidence="2" id="KW-1185">Reference proteome</keyword>
<dbReference type="Proteomes" id="UP000282483">
    <property type="component" value="Chromosome"/>
</dbReference>
<organism evidence="1 2">
    <name type="scientific">Candidatus Rickettsiella viridis</name>
    <dbReference type="NCBI Taxonomy" id="676208"/>
    <lineage>
        <taxon>Bacteria</taxon>
        <taxon>Pseudomonadati</taxon>
        <taxon>Pseudomonadota</taxon>
        <taxon>Gammaproteobacteria</taxon>
        <taxon>Legionellales</taxon>
        <taxon>Coxiellaceae</taxon>
        <taxon>Rickettsiella</taxon>
    </lineage>
</organism>
<dbReference type="EMBL" id="AP018005">
    <property type="protein sequence ID" value="BBB15077.1"/>
    <property type="molecule type" value="Genomic_DNA"/>
</dbReference>
<reference evidence="1 2" key="1">
    <citation type="submission" date="2017-03" db="EMBL/GenBank/DDBJ databases">
        <title>The genome sequence of Candidatus Rickettsiella viridis.</title>
        <authorList>
            <person name="Nikoh N."/>
            <person name="Tsuchida T."/>
            <person name="Yamaguchi K."/>
            <person name="Maeda T."/>
            <person name="Shigenobu S."/>
            <person name="Fukatsu T."/>
        </authorList>
    </citation>
    <scope>NUCLEOTIDE SEQUENCE [LARGE SCALE GENOMIC DNA]</scope>
    <source>
        <strain evidence="1 2">Ap-RA04</strain>
    </source>
</reference>
<dbReference type="SUPFAM" id="SSF52047">
    <property type="entry name" value="RNI-like"/>
    <property type="match status" value="1"/>
</dbReference>
<dbReference type="InterPro" id="IPR032675">
    <property type="entry name" value="LRR_dom_sf"/>
</dbReference>
<sequence length="71" mass="7977">MLKENTKLISFKLGGLYKDQKEINQSIIAIMEVLEKNNSLISIDLNLHYLSKATRINSSGAQAVAKMLKKK</sequence>
<name>A0A2Z5V721_9COXI</name>
<gene>
    <name evidence="1" type="ORF">RVIR1_05750</name>
</gene>
<evidence type="ECO:0000313" key="2">
    <source>
        <dbReference type="Proteomes" id="UP000282483"/>
    </source>
</evidence>
<accession>A0A2Z5V721</accession>
<dbReference type="Gene3D" id="3.80.10.10">
    <property type="entry name" value="Ribonuclease Inhibitor"/>
    <property type="match status" value="1"/>
</dbReference>
<dbReference type="AlphaFoldDB" id="A0A2Z5V721"/>
<proteinExistence type="predicted"/>
<dbReference type="RefSeq" id="WP_126322569.1">
    <property type="nucleotide sequence ID" value="NZ_AP018005.1"/>
</dbReference>
<dbReference type="KEGG" id="rvi:RVIR1_05750"/>